<dbReference type="EMBL" id="QGNW01000919">
    <property type="protein sequence ID" value="RVW58923.1"/>
    <property type="molecule type" value="Genomic_DNA"/>
</dbReference>
<dbReference type="PROSITE" id="PS50297">
    <property type="entry name" value="ANK_REP_REGION"/>
    <property type="match status" value="3"/>
</dbReference>
<proteinExistence type="predicted"/>
<evidence type="ECO:0000256" key="1">
    <source>
        <dbReference type="ARBA" id="ARBA00022737"/>
    </source>
</evidence>
<dbReference type="PANTHER" id="PTHR24186:SF53">
    <property type="entry name" value="PGG DOMAIN-CONTAINING PROTEIN"/>
    <property type="match status" value="1"/>
</dbReference>
<feature type="repeat" description="ANK" evidence="3">
    <location>
        <begin position="222"/>
        <end position="246"/>
    </location>
</feature>
<reference evidence="5 6" key="1">
    <citation type="journal article" date="2018" name="PLoS Genet.">
        <title>Population sequencing reveals clonal diversity and ancestral inbreeding in the grapevine cultivar Chardonnay.</title>
        <authorList>
            <person name="Roach M.J."/>
            <person name="Johnson D.L."/>
            <person name="Bohlmann J."/>
            <person name="van Vuuren H.J."/>
            <person name="Jones S.J."/>
            <person name="Pretorius I.S."/>
            <person name="Schmidt S.A."/>
            <person name="Borneman A.R."/>
        </authorList>
    </citation>
    <scope>NUCLEOTIDE SEQUENCE [LARGE SCALE GENOMIC DNA]</scope>
    <source>
        <strain evidence="6">cv. Chardonnay</strain>
        <tissue evidence="5">Leaf</tissue>
    </source>
</reference>
<dbReference type="PANTHER" id="PTHR24186">
    <property type="entry name" value="PROTEIN PHOSPHATASE 1 REGULATORY SUBUNIT"/>
    <property type="match status" value="1"/>
</dbReference>
<dbReference type="SUPFAM" id="SSF48403">
    <property type="entry name" value="Ankyrin repeat"/>
    <property type="match status" value="1"/>
</dbReference>
<evidence type="ECO:0000313" key="6">
    <source>
        <dbReference type="Proteomes" id="UP000288805"/>
    </source>
</evidence>
<evidence type="ECO:0000256" key="2">
    <source>
        <dbReference type="ARBA" id="ARBA00023043"/>
    </source>
</evidence>
<dbReference type="SMART" id="SM00248">
    <property type="entry name" value="ANK"/>
    <property type="match status" value="5"/>
</dbReference>
<dbReference type="InterPro" id="IPR036770">
    <property type="entry name" value="Ankyrin_rpt-contain_sf"/>
</dbReference>
<evidence type="ECO:0000256" key="3">
    <source>
        <dbReference type="PROSITE-ProRule" id="PRU00023"/>
    </source>
</evidence>
<feature type="repeat" description="ANK" evidence="3">
    <location>
        <begin position="185"/>
        <end position="217"/>
    </location>
</feature>
<sequence>MSNQIAADGQTEITHMDADLYEALYKGDISILERKYSEAHLPLQQPQKGTLASTLQPSSQPNLKGDTPLHLAAKEGHGAVVKALLDATKALHQEIESGVGTDKAMLRMTIRRKTQPCMRRCGYTPLYMAAERGYGDLVCIIIDKTRASPSHSGIMGRTALACCCNSHDSEVIGMEADLTKEVDENGWSPLHCAAYLGYTKIAEQLLDKSSDKSVTYLAIKDTKKTALHFAANRHHRETVKLLLSHK</sequence>
<dbReference type="Gene3D" id="1.25.40.20">
    <property type="entry name" value="Ankyrin repeat-containing domain"/>
    <property type="match status" value="2"/>
</dbReference>
<dbReference type="Pfam" id="PF12796">
    <property type="entry name" value="Ank_2"/>
    <property type="match status" value="2"/>
</dbReference>
<dbReference type="AlphaFoldDB" id="A0A438FG30"/>
<comment type="caution">
    <text evidence="5">The sequence shown here is derived from an EMBL/GenBank/DDBJ whole genome shotgun (WGS) entry which is preliminary data.</text>
</comment>
<name>A0A438FG30_VITVI</name>
<protein>
    <submittedName>
        <fullName evidence="5">Ankyrin-1</fullName>
    </submittedName>
</protein>
<keyword evidence="2 3" id="KW-0040">ANK repeat</keyword>
<accession>A0A438FG30</accession>
<feature type="compositionally biased region" description="Polar residues" evidence="4">
    <location>
        <begin position="45"/>
        <end position="62"/>
    </location>
</feature>
<evidence type="ECO:0000313" key="5">
    <source>
        <dbReference type="EMBL" id="RVW58923.1"/>
    </source>
</evidence>
<gene>
    <name evidence="5" type="primary">ANK1_3</name>
    <name evidence="5" type="ORF">CK203_106121</name>
</gene>
<dbReference type="InterPro" id="IPR002110">
    <property type="entry name" value="Ankyrin_rpt"/>
</dbReference>
<evidence type="ECO:0000256" key="4">
    <source>
        <dbReference type="SAM" id="MobiDB-lite"/>
    </source>
</evidence>
<dbReference type="PROSITE" id="PS50088">
    <property type="entry name" value="ANK_REPEAT"/>
    <property type="match status" value="3"/>
</dbReference>
<organism evidence="5 6">
    <name type="scientific">Vitis vinifera</name>
    <name type="common">Grape</name>
    <dbReference type="NCBI Taxonomy" id="29760"/>
    <lineage>
        <taxon>Eukaryota</taxon>
        <taxon>Viridiplantae</taxon>
        <taxon>Streptophyta</taxon>
        <taxon>Embryophyta</taxon>
        <taxon>Tracheophyta</taxon>
        <taxon>Spermatophyta</taxon>
        <taxon>Magnoliopsida</taxon>
        <taxon>eudicotyledons</taxon>
        <taxon>Gunneridae</taxon>
        <taxon>Pentapetalae</taxon>
        <taxon>rosids</taxon>
        <taxon>Vitales</taxon>
        <taxon>Vitaceae</taxon>
        <taxon>Viteae</taxon>
        <taxon>Vitis</taxon>
    </lineage>
</organism>
<feature type="repeat" description="ANK" evidence="3">
    <location>
        <begin position="64"/>
        <end position="86"/>
    </location>
</feature>
<feature type="region of interest" description="Disordered" evidence="4">
    <location>
        <begin position="45"/>
        <end position="67"/>
    </location>
</feature>
<dbReference type="Proteomes" id="UP000288805">
    <property type="component" value="Unassembled WGS sequence"/>
</dbReference>
<keyword evidence="1" id="KW-0677">Repeat</keyword>